<reference evidence="2 3" key="1">
    <citation type="submission" date="2016-10" db="EMBL/GenBank/DDBJ databases">
        <title>Pseudoalteromonas amylolytica sp. nov., isolated from the surface seawater.</title>
        <authorList>
            <person name="Wu Y.-H."/>
            <person name="Cheng H."/>
            <person name="Jin X.-B."/>
            <person name="Wang C.-S."/>
            <person name="Xu X.-W."/>
        </authorList>
    </citation>
    <scope>NUCLEOTIDE SEQUENCE [LARGE SCALE GENOMIC DNA]</scope>
    <source>
        <strain evidence="2 3">JCM 12483</strain>
    </source>
</reference>
<keyword evidence="1" id="KW-1133">Transmembrane helix</keyword>
<dbReference type="AlphaFoldDB" id="A0A1S1N451"/>
<accession>A0A1S1N451</accession>
<organism evidence="2 3">
    <name type="scientific">Pseudoalteromonas byunsanensis</name>
    <dbReference type="NCBI Taxonomy" id="327939"/>
    <lineage>
        <taxon>Bacteria</taxon>
        <taxon>Pseudomonadati</taxon>
        <taxon>Pseudomonadota</taxon>
        <taxon>Gammaproteobacteria</taxon>
        <taxon>Alteromonadales</taxon>
        <taxon>Pseudoalteromonadaceae</taxon>
        <taxon>Pseudoalteromonas</taxon>
    </lineage>
</organism>
<feature type="transmembrane region" description="Helical" evidence="1">
    <location>
        <begin position="46"/>
        <end position="65"/>
    </location>
</feature>
<keyword evidence="1" id="KW-0472">Membrane</keyword>
<name>A0A1S1N451_9GAMM</name>
<protein>
    <submittedName>
        <fullName evidence="2">Uncharacterized protein</fullName>
    </submittedName>
</protein>
<dbReference type="EMBL" id="MNAN01000032">
    <property type="protein sequence ID" value="OHU94766.1"/>
    <property type="molecule type" value="Genomic_DNA"/>
</dbReference>
<keyword evidence="1" id="KW-0812">Transmembrane</keyword>
<comment type="caution">
    <text evidence="2">The sequence shown here is derived from an EMBL/GenBank/DDBJ whole genome shotgun (WGS) entry which is preliminary data.</text>
</comment>
<feature type="transmembrane region" description="Helical" evidence="1">
    <location>
        <begin position="7"/>
        <end position="26"/>
    </location>
</feature>
<sequence length="68" mass="7651">MTFKSYCYFAGWLFIAIALYCIYHLFFITIGTSLLEGTPVSVKEAMINFVILAFFGGLGTLLVHFNKS</sequence>
<keyword evidence="3" id="KW-1185">Reference proteome</keyword>
<evidence type="ECO:0000313" key="2">
    <source>
        <dbReference type="EMBL" id="OHU94766.1"/>
    </source>
</evidence>
<evidence type="ECO:0000313" key="3">
    <source>
        <dbReference type="Proteomes" id="UP000180253"/>
    </source>
</evidence>
<proteinExistence type="predicted"/>
<dbReference type="Proteomes" id="UP000180253">
    <property type="component" value="Unassembled WGS sequence"/>
</dbReference>
<evidence type="ECO:0000256" key="1">
    <source>
        <dbReference type="SAM" id="Phobius"/>
    </source>
</evidence>
<gene>
    <name evidence="2" type="ORF">BIW53_12070</name>
</gene>